<protein>
    <recommendedName>
        <fullName evidence="1">NADAR domain-containing protein</fullName>
    </recommendedName>
</protein>
<proteinExistence type="predicted"/>
<dbReference type="InterPro" id="IPR037238">
    <property type="entry name" value="YbiA-like_sf"/>
</dbReference>
<dbReference type="Gene3D" id="1.10.357.40">
    <property type="entry name" value="YbiA-like"/>
    <property type="match status" value="1"/>
</dbReference>
<reference evidence="2" key="2">
    <citation type="submission" date="2020-02" db="EMBL/GenBank/DDBJ databases">
        <authorList>
            <person name="Studholme D.J."/>
        </authorList>
    </citation>
    <scope>NUCLEOTIDE SEQUENCE</scope>
    <source>
        <strain evidence="2">00238/432</strain>
    </source>
</reference>
<dbReference type="AlphaFoldDB" id="A0A8J4SQA8"/>
<evidence type="ECO:0000313" key="3">
    <source>
        <dbReference type="Proteomes" id="UP000702964"/>
    </source>
</evidence>
<evidence type="ECO:0000259" key="1">
    <source>
        <dbReference type="Pfam" id="PF08719"/>
    </source>
</evidence>
<dbReference type="SUPFAM" id="SSF46785">
    <property type="entry name" value="Winged helix' DNA-binding domain"/>
    <property type="match status" value="1"/>
</dbReference>
<gene>
    <name evidence="2" type="ORF">G195_001833</name>
</gene>
<name>A0A8J4SQA8_9STRA</name>
<dbReference type="SUPFAM" id="SSF143990">
    <property type="entry name" value="YbiA-like"/>
    <property type="match status" value="1"/>
</dbReference>
<dbReference type="InterPro" id="IPR012816">
    <property type="entry name" value="NADAR"/>
</dbReference>
<comment type="caution">
    <text evidence="2">The sequence shown here is derived from an EMBL/GenBank/DDBJ whole genome shotgun (WGS) entry which is preliminary data.</text>
</comment>
<dbReference type="NCBIfam" id="TIGR02464">
    <property type="entry name" value="ribofla_fusion"/>
    <property type="match status" value="1"/>
</dbReference>
<dbReference type="EMBL" id="AOFI03000030">
    <property type="protein sequence ID" value="KAF4323863.1"/>
    <property type="molecule type" value="Genomic_DNA"/>
</dbReference>
<organism evidence="2 3">
    <name type="scientific">Phytophthora kernoviae 00238/432</name>
    <dbReference type="NCBI Taxonomy" id="1284355"/>
    <lineage>
        <taxon>Eukaryota</taxon>
        <taxon>Sar</taxon>
        <taxon>Stramenopiles</taxon>
        <taxon>Oomycota</taxon>
        <taxon>Peronosporomycetes</taxon>
        <taxon>Peronosporales</taxon>
        <taxon>Peronosporaceae</taxon>
        <taxon>Phytophthora</taxon>
    </lineage>
</organism>
<dbReference type="InterPro" id="IPR036390">
    <property type="entry name" value="WH_DNA-bd_sf"/>
</dbReference>
<evidence type="ECO:0000313" key="2">
    <source>
        <dbReference type="EMBL" id="KAF4323863.1"/>
    </source>
</evidence>
<dbReference type="CDD" id="cd15457">
    <property type="entry name" value="NADAR"/>
    <property type="match status" value="1"/>
</dbReference>
<feature type="domain" description="NADAR" evidence="1">
    <location>
        <begin position="151"/>
        <end position="296"/>
    </location>
</feature>
<dbReference type="Proteomes" id="UP000702964">
    <property type="component" value="Unassembled WGS sequence"/>
</dbReference>
<sequence>MALVDSSELQLQAGDDASEADWFRMEQRLLEEKRHIHELGRVTERRVQLILTNGTEELSAVIETKETVEGRVRHSNISVNEVQGIAFDHAKIIHYALERLRAKVEYTDIAFNLMPETFTLTALQKVYEIISGKKLLAAAFRRKIAEWVIETASPFSQWHPVDFTVNGVHYTSAEQYMMHQKALLFGDQIIADKILKASSASVQKKLGRQVAGFDQTVWEEECKRIVYEGNEAKFTQNKQLLTTLLATRGTTLVEASPDDRIWGVGLAEEDPRIRNRRTWRGTNWLGEILTRLRENIGSDEDERPTT</sequence>
<accession>A0A8J4SQA8</accession>
<dbReference type="Pfam" id="PF08719">
    <property type="entry name" value="NADAR"/>
    <property type="match status" value="1"/>
</dbReference>
<dbReference type="Gene3D" id="3.90.79.10">
    <property type="entry name" value="Nucleoside Triphosphate Pyrophosphohydrolase"/>
    <property type="match status" value="1"/>
</dbReference>
<reference evidence="2" key="1">
    <citation type="journal article" date="2015" name="Genom Data">
        <title>Draft genome sequences of Phytophthora kernoviae and Phytophthora ramorum lineage EU2 from Scotland.</title>
        <authorList>
            <person name="Sambles C."/>
            <person name="Schlenzig A."/>
            <person name="O'Neill P."/>
            <person name="Grant M."/>
            <person name="Studholme D.J."/>
        </authorList>
    </citation>
    <scope>NUCLEOTIDE SEQUENCE</scope>
    <source>
        <strain evidence="2">00238/432</strain>
    </source>
</reference>